<name>A0A2P6NXJ1_9EUKA</name>
<feature type="signal peptide" evidence="1">
    <location>
        <begin position="1"/>
        <end position="16"/>
    </location>
</feature>
<keyword evidence="3" id="KW-1185">Reference proteome</keyword>
<dbReference type="EMBL" id="MDYQ01000008">
    <property type="protein sequence ID" value="PRP88674.1"/>
    <property type="molecule type" value="Genomic_DNA"/>
</dbReference>
<dbReference type="OrthoDB" id="31075at2759"/>
<dbReference type="InParanoid" id="A0A2P6NXJ1"/>
<protein>
    <submittedName>
        <fullName evidence="2">Uncharacterized protein</fullName>
    </submittedName>
</protein>
<dbReference type="AlphaFoldDB" id="A0A2P6NXJ1"/>
<feature type="chain" id="PRO_5015133971" evidence="1">
    <location>
        <begin position="17"/>
        <end position="583"/>
    </location>
</feature>
<sequence>MKVILLIVLFFAAVQGNWEDLVVKLVDRVQQSQVQIEQSYAPPEWHEQKGIFPSQIKINFFGNPAEKLLREYFSIFDNNMFVTVWLLEVLINAQEINPQLIHLNETVIQDGLDLLERFRDKNINSGVVDGAPIYVFWSQIDKNGTWSASPDNLNRFITSGEDVLDRIGEILKGVWLPSWGQELEDIASGLKMLSTAFLIPPDLDDSGCNLSLGSSLSRLPLYRKNFKSWLRYNSDVKQLSERIVKYAYRPHSNDTNECSIDPRTYFFLHEYLYSRGGDDLALMTTWVMNLEESRKSAPLGVAMPEYINNVDASVSCNIIAGLLRHLVYNTVDDSSWFTPELQNILNDTSDYIRWVVESGRIVERPDIGMLYYPSLYNFYWFASRVVFTLTQPETIALHERFPILKEMTLIWTETVRVHMLDLLRSQKIEDVTINSLLDAWTVSQPNTSACSLRWIEDTPDDVRIMTERSIDWIEYAITSNSFSLGNAFFSGSIKGYPSIPNYFPANRFEFLNGTVFDHPVEGVEIYSVRGIIAEEEYEKMIQEMSSPNFEGFNATPFPYWSSEPLTLASALAAVSKYIALSRC</sequence>
<evidence type="ECO:0000313" key="3">
    <source>
        <dbReference type="Proteomes" id="UP000241769"/>
    </source>
</evidence>
<organism evidence="2 3">
    <name type="scientific">Planoprotostelium fungivorum</name>
    <dbReference type="NCBI Taxonomy" id="1890364"/>
    <lineage>
        <taxon>Eukaryota</taxon>
        <taxon>Amoebozoa</taxon>
        <taxon>Evosea</taxon>
        <taxon>Variosea</taxon>
        <taxon>Cavosteliida</taxon>
        <taxon>Cavosteliaceae</taxon>
        <taxon>Planoprotostelium</taxon>
    </lineage>
</organism>
<keyword evidence="1" id="KW-0732">Signal</keyword>
<reference evidence="2 3" key="1">
    <citation type="journal article" date="2018" name="Genome Biol. Evol.">
        <title>Multiple Roots of Fruiting Body Formation in Amoebozoa.</title>
        <authorList>
            <person name="Hillmann F."/>
            <person name="Forbes G."/>
            <person name="Novohradska S."/>
            <person name="Ferling I."/>
            <person name="Riege K."/>
            <person name="Groth M."/>
            <person name="Westermann M."/>
            <person name="Marz M."/>
            <person name="Spaller T."/>
            <person name="Winckler T."/>
            <person name="Schaap P."/>
            <person name="Glockner G."/>
        </authorList>
    </citation>
    <scope>NUCLEOTIDE SEQUENCE [LARGE SCALE GENOMIC DNA]</scope>
    <source>
        <strain evidence="2 3">Jena</strain>
    </source>
</reference>
<gene>
    <name evidence="2" type="ORF">PROFUN_02770</name>
</gene>
<comment type="caution">
    <text evidence="2">The sequence shown here is derived from an EMBL/GenBank/DDBJ whole genome shotgun (WGS) entry which is preliminary data.</text>
</comment>
<accession>A0A2P6NXJ1</accession>
<dbReference type="Proteomes" id="UP000241769">
    <property type="component" value="Unassembled WGS sequence"/>
</dbReference>
<evidence type="ECO:0000313" key="2">
    <source>
        <dbReference type="EMBL" id="PRP88674.1"/>
    </source>
</evidence>
<proteinExistence type="predicted"/>
<evidence type="ECO:0000256" key="1">
    <source>
        <dbReference type="SAM" id="SignalP"/>
    </source>
</evidence>